<dbReference type="InterPro" id="IPR036397">
    <property type="entry name" value="RNaseH_sf"/>
</dbReference>
<dbReference type="OrthoDB" id="9813285at2"/>
<dbReference type="NCBIfam" id="NF033516">
    <property type="entry name" value="transpos_IS3"/>
    <property type="match status" value="1"/>
</dbReference>
<dbReference type="AlphaFoldDB" id="M9R9K5"/>
<protein>
    <submittedName>
        <fullName evidence="2">IS3-family transposase</fullName>
    </submittedName>
</protein>
<name>M9R9K5_9RHOB</name>
<dbReference type="Gene3D" id="3.30.420.10">
    <property type="entry name" value="Ribonuclease H-like superfamily/Ribonuclease H"/>
    <property type="match status" value="1"/>
</dbReference>
<dbReference type="HOGENOM" id="CLU_027402_31_0_5"/>
<accession>M9R9K5</accession>
<evidence type="ECO:0000313" key="2">
    <source>
        <dbReference type="EMBL" id="AGI67041.1"/>
    </source>
</evidence>
<evidence type="ECO:0000259" key="1">
    <source>
        <dbReference type="PROSITE" id="PS50994"/>
    </source>
</evidence>
<dbReference type="eggNOG" id="COG2801">
    <property type="taxonomic scope" value="Bacteria"/>
</dbReference>
<feature type="domain" description="Integrase catalytic" evidence="1">
    <location>
        <begin position="201"/>
        <end position="362"/>
    </location>
</feature>
<dbReference type="eggNOG" id="COG2963">
    <property type="taxonomic scope" value="Bacteria"/>
</dbReference>
<dbReference type="GO" id="GO:0004803">
    <property type="term" value="F:transposase activity"/>
    <property type="evidence" value="ECO:0007669"/>
    <property type="project" value="InterPro"/>
</dbReference>
<dbReference type="Pfam" id="PF13683">
    <property type="entry name" value="rve_3"/>
    <property type="match status" value="1"/>
</dbReference>
<dbReference type="PANTHER" id="PTHR47515:SF2">
    <property type="entry name" value="INTEGRASE CORE DOMAIN PROTEIN"/>
    <property type="match status" value="1"/>
</dbReference>
<dbReference type="KEGG" id="oat:OAN307_c13590"/>
<dbReference type="Pfam" id="PF01527">
    <property type="entry name" value="HTH_Tnp_1"/>
    <property type="match status" value="1"/>
</dbReference>
<dbReference type="EMBL" id="CP003740">
    <property type="protein sequence ID" value="AGI67041.1"/>
    <property type="molecule type" value="Genomic_DNA"/>
</dbReference>
<dbReference type="RefSeq" id="WP_015499078.1">
    <property type="nucleotide sequence ID" value="NC_020911.1"/>
</dbReference>
<dbReference type="InterPro" id="IPR012337">
    <property type="entry name" value="RNaseH-like_sf"/>
</dbReference>
<dbReference type="GO" id="GO:0003677">
    <property type="term" value="F:DNA binding"/>
    <property type="evidence" value="ECO:0007669"/>
    <property type="project" value="InterPro"/>
</dbReference>
<evidence type="ECO:0000313" key="3">
    <source>
        <dbReference type="Proteomes" id="UP000005307"/>
    </source>
</evidence>
<sequence length="365" mass="42610">MKKSRYSEAQIVSILKEAENGVPVSELCRTHGMSSAAFYQWRSKYGGMDASLISEMKHLQAENARLKRMYADMAMQNELVKEALAKKVMRPSFRREMAQYAVDERGVSVALVCRAFSISQRCFRYVPLLADENEEIEDWLIALTKARKNWGFGLCFLYLRNIKGFKWNHKRVRRIYCELELNLRIKPRKRLKRERPEPLSVPDRPNQVWSMDFMSDQLWSGKTFRTLNIIDDFNREGLAIDVDFSLPAARVVRSLNQVIAWRGKPAMIRVDNGPEYVSGKLIEWASKHHITLSYIQPGKPQQNAYIERYNRTVRNEWLGTHIFHSIQEVQDHATQWLWTYNNDRPNMGIGGITPAMKLNQYKMAA</sequence>
<dbReference type="PANTHER" id="PTHR47515">
    <property type="entry name" value="LOW CALCIUM RESPONSE LOCUS PROTEIN T"/>
    <property type="match status" value="1"/>
</dbReference>
<dbReference type="InterPro" id="IPR048020">
    <property type="entry name" value="Transpos_IS3"/>
</dbReference>
<reference evidence="2 3" key="1">
    <citation type="journal article" date="2013" name="PLoS ONE">
        <title>Poles Apart: Arctic and Antarctic Octadecabacter strains Share High Genome Plasticity and a New Type of Xanthorhodopsin.</title>
        <authorList>
            <person name="Vollmers J."/>
            <person name="Voget S."/>
            <person name="Dietrich S."/>
            <person name="Gollnow K."/>
            <person name="Smits M."/>
            <person name="Meyer K."/>
            <person name="Brinkhoff T."/>
            <person name="Simon M."/>
            <person name="Daniel R."/>
        </authorList>
    </citation>
    <scope>NUCLEOTIDE SEQUENCE [LARGE SCALE GENOMIC DNA]</scope>
    <source>
        <strain evidence="2 3">307</strain>
    </source>
</reference>
<dbReference type="Proteomes" id="UP000005307">
    <property type="component" value="Chromosome"/>
</dbReference>
<dbReference type="InterPro" id="IPR001584">
    <property type="entry name" value="Integrase_cat-core"/>
</dbReference>
<dbReference type="GO" id="GO:0006313">
    <property type="term" value="P:DNA transposition"/>
    <property type="evidence" value="ECO:0007669"/>
    <property type="project" value="InterPro"/>
</dbReference>
<organism evidence="2 3">
    <name type="scientific">Octadecabacter antarcticus 307</name>
    <dbReference type="NCBI Taxonomy" id="391626"/>
    <lineage>
        <taxon>Bacteria</taxon>
        <taxon>Pseudomonadati</taxon>
        <taxon>Pseudomonadota</taxon>
        <taxon>Alphaproteobacteria</taxon>
        <taxon>Rhodobacterales</taxon>
        <taxon>Roseobacteraceae</taxon>
        <taxon>Octadecabacter</taxon>
    </lineage>
</organism>
<keyword evidence="3" id="KW-1185">Reference proteome</keyword>
<proteinExistence type="predicted"/>
<dbReference type="PROSITE" id="PS50994">
    <property type="entry name" value="INTEGRASE"/>
    <property type="match status" value="1"/>
</dbReference>
<dbReference type="GO" id="GO:0015074">
    <property type="term" value="P:DNA integration"/>
    <property type="evidence" value="ECO:0007669"/>
    <property type="project" value="InterPro"/>
</dbReference>
<dbReference type="SUPFAM" id="SSF46689">
    <property type="entry name" value="Homeodomain-like"/>
    <property type="match status" value="1"/>
</dbReference>
<dbReference type="InterPro" id="IPR009057">
    <property type="entry name" value="Homeodomain-like_sf"/>
</dbReference>
<dbReference type="InterPro" id="IPR002514">
    <property type="entry name" value="Transposase_8"/>
</dbReference>
<dbReference type="SUPFAM" id="SSF53098">
    <property type="entry name" value="Ribonuclease H-like"/>
    <property type="match status" value="1"/>
</dbReference>
<gene>
    <name evidence="2" type="ORF">OAN307_c13590</name>
</gene>